<keyword evidence="4" id="KW-1185">Reference proteome</keyword>
<name>A0A3A5HBW5_9ACTN</name>
<evidence type="ECO:0000313" key="3">
    <source>
        <dbReference type="EMBL" id="RJS45544.1"/>
    </source>
</evidence>
<dbReference type="OrthoDB" id="3784028at2"/>
<evidence type="ECO:0000256" key="1">
    <source>
        <dbReference type="SAM" id="MobiDB-lite"/>
    </source>
</evidence>
<organism evidence="3 4">
    <name type="scientific">Nocardioides cavernaquae</name>
    <dbReference type="NCBI Taxonomy" id="2321396"/>
    <lineage>
        <taxon>Bacteria</taxon>
        <taxon>Bacillati</taxon>
        <taxon>Actinomycetota</taxon>
        <taxon>Actinomycetes</taxon>
        <taxon>Propionibacteriales</taxon>
        <taxon>Nocardioidaceae</taxon>
        <taxon>Nocardioides</taxon>
    </lineage>
</organism>
<feature type="signal peptide" evidence="2">
    <location>
        <begin position="1"/>
        <end position="22"/>
    </location>
</feature>
<feature type="region of interest" description="Disordered" evidence="1">
    <location>
        <begin position="33"/>
        <end position="52"/>
    </location>
</feature>
<dbReference type="Proteomes" id="UP000276542">
    <property type="component" value="Unassembled WGS sequence"/>
</dbReference>
<feature type="chain" id="PRO_5017320875" description="DUF5666 domain-containing protein" evidence="2">
    <location>
        <begin position="23"/>
        <end position="264"/>
    </location>
</feature>
<keyword evidence="2" id="KW-0732">Signal</keyword>
<evidence type="ECO:0000256" key="2">
    <source>
        <dbReference type="SAM" id="SignalP"/>
    </source>
</evidence>
<evidence type="ECO:0000313" key="4">
    <source>
        <dbReference type="Proteomes" id="UP000276542"/>
    </source>
</evidence>
<dbReference type="RefSeq" id="WP_120059444.1">
    <property type="nucleotide sequence ID" value="NZ_QYRP01000002.1"/>
</dbReference>
<evidence type="ECO:0008006" key="5">
    <source>
        <dbReference type="Google" id="ProtNLM"/>
    </source>
</evidence>
<protein>
    <recommendedName>
        <fullName evidence="5">DUF5666 domain-containing protein</fullName>
    </recommendedName>
</protein>
<dbReference type="EMBL" id="QYRP01000002">
    <property type="protein sequence ID" value="RJS45544.1"/>
    <property type="molecule type" value="Genomic_DNA"/>
</dbReference>
<gene>
    <name evidence="3" type="ORF">D4739_04460</name>
</gene>
<reference evidence="4" key="1">
    <citation type="submission" date="2018-09" db="EMBL/GenBank/DDBJ databases">
        <authorList>
            <person name="Zhu H."/>
        </authorList>
    </citation>
    <scope>NUCLEOTIDE SEQUENCE [LARGE SCALE GENOMIC DNA]</scope>
    <source>
        <strain evidence="4">K1W22B-1</strain>
    </source>
</reference>
<comment type="caution">
    <text evidence="3">The sequence shown here is derived from an EMBL/GenBank/DDBJ whole genome shotgun (WGS) entry which is preliminary data.</text>
</comment>
<accession>A0A3A5HBW5</accession>
<dbReference type="AlphaFoldDB" id="A0A3A5HBW5"/>
<feature type="region of interest" description="Disordered" evidence="1">
    <location>
        <begin position="123"/>
        <end position="155"/>
    </location>
</feature>
<sequence length="264" mass="25486">MKTPLAPTLAAAALALCLTSCGSEDPVVSNTTAAAGQEAAAPPMREQPGSGKVAAVQGSTAQVQGADGQTAVSWTSSTNFTQQVTGALADVKVGACVMVMSSAAATDDAAAVAASTVRITPASDDGTCEAGPGGAGGPRGERPAGMPTDRPTDLPSGMPDGGPGGFGGFVSGEVTAVSATGFTIDAVAPGSEDTTSRTVTVSGDTAFTTTATATAADVKVGVCVTTRGDTDDTGAVTATSMQISEAADGTCLMGGGMRRMGSNP</sequence>
<proteinExistence type="predicted"/>